<keyword evidence="2" id="KW-1185">Reference proteome</keyword>
<organism evidence="1 2">
    <name type="scientific">Populus alba</name>
    <name type="common">White poplar</name>
    <dbReference type="NCBI Taxonomy" id="43335"/>
    <lineage>
        <taxon>Eukaryota</taxon>
        <taxon>Viridiplantae</taxon>
        <taxon>Streptophyta</taxon>
        <taxon>Embryophyta</taxon>
        <taxon>Tracheophyta</taxon>
        <taxon>Spermatophyta</taxon>
        <taxon>Magnoliopsida</taxon>
        <taxon>eudicotyledons</taxon>
        <taxon>Gunneridae</taxon>
        <taxon>Pentapetalae</taxon>
        <taxon>rosids</taxon>
        <taxon>fabids</taxon>
        <taxon>Malpighiales</taxon>
        <taxon>Salicaceae</taxon>
        <taxon>Saliceae</taxon>
        <taxon>Populus</taxon>
    </lineage>
</organism>
<dbReference type="Proteomes" id="UP000309997">
    <property type="component" value="Unassembled WGS sequence"/>
</dbReference>
<dbReference type="EMBL" id="RCHU02000007">
    <property type="protein sequence ID" value="KAL3584093.1"/>
    <property type="molecule type" value="Genomic_DNA"/>
</dbReference>
<gene>
    <name evidence="1" type="ORF">D5086_015154</name>
</gene>
<comment type="caution">
    <text evidence="1">The sequence shown here is derived from an EMBL/GenBank/DDBJ whole genome shotgun (WGS) entry which is preliminary data.</text>
</comment>
<protein>
    <submittedName>
        <fullName evidence="1">Uncharacterized protein</fullName>
    </submittedName>
</protein>
<reference evidence="1 2" key="1">
    <citation type="journal article" date="2024" name="Plant Biotechnol. J.">
        <title>Genome and CRISPR/Cas9 system of a widespread forest tree (Populus alba) in the world.</title>
        <authorList>
            <person name="Liu Y.J."/>
            <person name="Jiang P.F."/>
            <person name="Han X.M."/>
            <person name="Li X.Y."/>
            <person name="Wang H.M."/>
            <person name="Wang Y.J."/>
            <person name="Wang X.X."/>
            <person name="Zeng Q.Y."/>
        </authorList>
    </citation>
    <scope>NUCLEOTIDE SEQUENCE [LARGE SCALE GENOMIC DNA]</scope>
    <source>
        <strain evidence="2">cv. PAL-ZL1</strain>
    </source>
</reference>
<sequence length="103" mass="12016">MFILCRNLSKIRDALDLISLDNIDLLNEWICKEPSILGREDISWETIEAPLSTLTLEDEDICFDDKNELGENDQVLKCLVDDYPYIPPQDQDPYFYVNDEDDV</sequence>
<evidence type="ECO:0000313" key="2">
    <source>
        <dbReference type="Proteomes" id="UP000309997"/>
    </source>
</evidence>
<name>A0ACC4BZI8_POPAL</name>
<proteinExistence type="predicted"/>
<accession>A0ACC4BZI8</accession>
<evidence type="ECO:0000313" key="1">
    <source>
        <dbReference type="EMBL" id="KAL3584093.1"/>
    </source>
</evidence>